<keyword evidence="4 8" id="KW-1133">Transmembrane helix</keyword>
<proteinExistence type="predicted"/>
<accession>A0A427YJN9</accession>
<feature type="compositionally biased region" description="Low complexity" evidence="7">
    <location>
        <begin position="205"/>
        <end position="221"/>
    </location>
</feature>
<dbReference type="PANTHER" id="PTHR33281:SF21">
    <property type="entry name" value="MEMBRANE PROTEIN"/>
    <property type="match status" value="1"/>
</dbReference>
<comment type="subcellular location">
    <subcellularLocation>
        <location evidence="1">Membrane</location>
        <topology evidence="1">Multi-pass membrane protein</topology>
    </subcellularLocation>
</comment>
<evidence type="ECO:0000256" key="1">
    <source>
        <dbReference type="ARBA" id="ARBA00004141"/>
    </source>
</evidence>
<feature type="compositionally biased region" description="Polar residues" evidence="7">
    <location>
        <begin position="429"/>
        <end position="439"/>
    </location>
</feature>
<feature type="region of interest" description="Disordered" evidence="7">
    <location>
        <begin position="158"/>
        <end position="245"/>
    </location>
</feature>
<feature type="region of interest" description="Disordered" evidence="7">
    <location>
        <begin position="404"/>
        <end position="439"/>
    </location>
</feature>
<feature type="compositionally biased region" description="Basic residues" evidence="7">
    <location>
        <begin position="36"/>
        <end position="45"/>
    </location>
</feature>
<evidence type="ECO:0000313" key="9">
    <source>
        <dbReference type="EMBL" id="RSH91300.1"/>
    </source>
</evidence>
<feature type="transmembrane region" description="Helical" evidence="8">
    <location>
        <begin position="517"/>
        <end position="536"/>
    </location>
</feature>
<protein>
    <submittedName>
        <fullName evidence="9">Uncharacterized protein</fullName>
    </submittedName>
</protein>
<evidence type="ECO:0000256" key="7">
    <source>
        <dbReference type="SAM" id="MobiDB-lite"/>
    </source>
</evidence>
<evidence type="ECO:0000256" key="2">
    <source>
        <dbReference type="ARBA" id="ARBA00022448"/>
    </source>
</evidence>
<name>A0A427YJN9_9TREE</name>
<feature type="compositionally biased region" description="Basic and acidic residues" evidence="7">
    <location>
        <begin position="236"/>
        <end position="245"/>
    </location>
</feature>
<feature type="region of interest" description="Disordered" evidence="7">
    <location>
        <begin position="304"/>
        <end position="357"/>
    </location>
</feature>
<dbReference type="EMBL" id="RSCD01000008">
    <property type="protein sequence ID" value="RSH91300.1"/>
    <property type="molecule type" value="Genomic_DNA"/>
</dbReference>
<evidence type="ECO:0000256" key="4">
    <source>
        <dbReference type="ARBA" id="ARBA00022989"/>
    </source>
</evidence>
<dbReference type="Pfam" id="PF25539">
    <property type="entry name" value="Bestrophin_2"/>
    <property type="match status" value="2"/>
</dbReference>
<dbReference type="STRING" id="1890683.A0A427YJN9"/>
<dbReference type="InterPro" id="IPR044669">
    <property type="entry name" value="YneE/VCCN1/2-like"/>
</dbReference>
<sequence length="576" mass="61120">MQPPPPPSSSTGRRVPPIDLHALGAGAYARPTPSQARRRNGRRRVLAPPPPPESGLKTNVALFSYALSRLPPRQLPLLALYASAILHLTSHGWLPREALGKTGAAIVGVLSMVTGLLLSYRFSSAMSKWDEGKKVWVDVRTTIRDGIRMLSIPTCAPLSASSNTSSPPVDLGESDLPSLSSLSSASESTAGDVKGVARAGGPEFQSPLPTSRRSSSLQSPRGTPQKAIGTPARDQGSFRKTTESSLVDERVDELAGLLVGFAFALQHHLHGSRPLPQPPLCDLLPLSYLSSLKRTEARVRFAENHAGPSGSTSMLGLSEAGPTSPTLEASRPGLRRRSTGPPTKEEREAAGEADDEWEIQSLRTKAEEAVAKLAEAVSLGGASDPTGLDAELRQQLSQLNVPRDISSGEEDGAPGQGIKGVAGEALSPGKNSTPSKGKSNLYSPYPANLPLALLKLMEVYVCGLAEVPAERGGWSEAKRERALGFIKSLSGSLGEAERLCANPPPLPLTLHLSHLTLIYLAALPCSLLCVVNSWPLVLITVIAGWCLLGLEALVAEVGGRIIIRYLCSPGRYYWNH</sequence>
<evidence type="ECO:0000256" key="8">
    <source>
        <dbReference type="SAM" id="Phobius"/>
    </source>
</evidence>
<feature type="region of interest" description="Disordered" evidence="7">
    <location>
        <begin position="23"/>
        <end position="53"/>
    </location>
</feature>
<feature type="transmembrane region" description="Helical" evidence="8">
    <location>
        <begin position="542"/>
        <end position="563"/>
    </location>
</feature>
<gene>
    <name evidence="9" type="ORF">EHS25_009599</name>
</gene>
<keyword evidence="6 8" id="KW-0472">Membrane</keyword>
<feature type="compositionally biased region" description="Polar residues" evidence="7">
    <location>
        <begin position="309"/>
        <end position="327"/>
    </location>
</feature>
<dbReference type="AlphaFoldDB" id="A0A427YJN9"/>
<dbReference type="GO" id="GO:0016020">
    <property type="term" value="C:membrane"/>
    <property type="evidence" value="ECO:0007669"/>
    <property type="project" value="UniProtKB-SubCell"/>
</dbReference>
<dbReference type="Proteomes" id="UP000279259">
    <property type="component" value="Unassembled WGS sequence"/>
</dbReference>
<comment type="caution">
    <text evidence="9">The sequence shown here is derived from an EMBL/GenBank/DDBJ whole genome shotgun (WGS) entry which is preliminary data.</text>
</comment>
<keyword evidence="10" id="KW-1185">Reference proteome</keyword>
<keyword evidence="2" id="KW-0813">Transport</keyword>
<dbReference type="GO" id="GO:0006811">
    <property type="term" value="P:monoatomic ion transport"/>
    <property type="evidence" value="ECO:0007669"/>
    <property type="project" value="UniProtKB-KW"/>
</dbReference>
<feature type="compositionally biased region" description="Low complexity" evidence="7">
    <location>
        <begin position="170"/>
        <end position="191"/>
    </location>
</feature>
<evidence type="ECO:0000256" key="5">
    <source>
        <dbReference type="ARBA" id="ARBA00023065"/>
    </source>
</evidence>
<keyword evidence="3 8" id="KW-0812">Transmembrane</keyword>
<keyword evidence="5" id="KW-0406">Ion transport</keyword>
<organism evidence="9 10">
    <name type="scientific">Saitozyma podzolica</name>
    <dbReference type="NCBI Taxonomy" id="1890683"/>
    <lineage>
        <taxon>Eukaryota</taxon>
        <taxon>Fungi</taxon>
        <taxon>Dikarya</taxon>
        <taxon>Basidiomycota</taxon>
        <taxon>Agaricomycotina</taxon>
        <taxon>Tremellomycetes</taxon>
        <taxon>Tremellales</taxon>
        <taxon>Trimorphomycetaceae</taxon>
        <taxon>Saitozyma</taxon>
    </lineage>
</organism>
<evidence type="ECO:0000256" key="3">
    <source>
        <dbReference type="ARBA" id="ARBA00022692"/>
    </source>
</evidence>
<reference evidence="9 10" key="1">
    <citation type="submission" date="2018-11" db="EMBL/GenBank/DDBJ databases">
        <title>Genome sequence of Saitozyma podzolica DSM 27192.</title>
        <authorList>
            <person name="Aliyu H."/>
            <person name="Gorte O."/>
            <person name="Ochsenreither K."/>
        </authorList>
    </citation>
    <scope>NUCLEOTIDE SEQUENCE [LARGE SCALE GENOMIC DNA]</scope>
    <source>
        <strain evidence="9 10">DSM 27192</strain>
    </source>
</reference>
<dbReference type="PANTHER" id="PTHR33281">
    <property type="entry name" value="UPF0187 PROTEIN YNEE"/>
    <property type="match status" value="1"/>
</dbReference>
<evidence type="ECO:0000256" key="6">
    <source>
        <dbReference type="ARBA" id="ARBA00023136"/>
    </source>
</evidence>
<dbReference type="OrthoDB" id="1368at2759"/>
<evidence type="ECO:0000313" key="10">
    <source>
        <dbReference type="Proteomes" id="UP000279259"/>
    </source>
</evidence>